<sequence length="64" mass="6849">MSADQHPDPVARAGSGNDVPAANFEMDPLAAAHPLPRADAGGRQDQDFRVIDLTEDFVRDYGLA</sequence>
<evidence type="ECO:0000313" key="3">
    <source>
        <dbReference type="Proteomes" id="UP000503540"/>
    </source>
</evidence>
<gene>
    <name evidence="2" type="ORF">F5544_39140</name>
</gene>
<dbReference type="KEGG" id="nah:F5544_39140"/>
<dbReference type="Proteomes" id="UP000503540">
    <property type="component" value="Chromosome"/>
</dbReference>
<keyword evidence="3" id="KW-1185">Reference proteome</keyword>
<protein>
    <submittedName>
        <fullName evidence="2">Uncharacterized protein</fullName>
    </submittedName>
</protein>
<proteinExistence type="predicted"/>
<accession>A0A6G9YQR9</accession>
<dbReference type="EMBL" id="CP046172">
    <property type="protein sequence ID" value="QIS15649.1"/>
    <property type="molecule type" value="Genomic_DNA"/>
</dbReference>
<name>A0A6G9YQR9_9NOCA</name>
<evidence type="ECO:0000313" key="2">
    <source>
        <dbReference type="EMBL" id="QIS15649.1"/>
    </source>
</evidence>
<organism evidence="2 3">
    <name type="scientific">Nocardia arthritidis</name>
    <dbReference type="NCBI Taxonomy" id="228602"/>
    <lineage>
        <taxon>Bacteria</taxon>
        <taxon>Bacillati</taxon>
        <taxon>Actinomycetota</taxon>
        <taxon>Actinomycetes</taxon>
        <taxon>Mycobacteriales</taxon>
        <taxon>Nocardiaceae</taxon>
        <taxon>Nocardia</taxon>
    </lineage>
</organism>
<reference evidence="2 3" key="1">
    <citation type="journal article" date="2019" name="ACS Chem. Biol.">
        <title>Identification and Mobilization of a Cryptic Antibiotic Biosynthesis Gene Locus from a Human-Pathogenic Nocardia Isolate.</title>
        <authorList>
            <person name="Herisse M."/>
            <person name="Ishida K."/>
            <person name="Porter J.L."/>
            <person name="Howden B."/>
            <person name="Hertweck C."/>
            <person name="Stinear T.P."/>
            <person name="Pidot S.J."/>
        </authorList>
    </citation>
    <scope>NUCLEOTIDE SEQUENCE [LARGE SCALE GENOMIC DNA]</scope>
    <source>
        <strain evidence="2 3">AUSMDU00012717</strain>
    </source>
</reference>
<evidence type="ECO:0000256" key="1">
    <source>
        <dbReference type="SAM" id="MobiDB-lite"/>
    </source>
</evidence>
<feature type="region of interest" description="Disordered" evidence="1">
    <location>
        <begin position="1"/>
        <end position="46"/>
    </location>
</feature>
<dbReference type="RefSeq" id="WP_167477860.1">
    <property type="nucleotide sequence ID" value="NZ_CP046172.1"/>
</dbReference>
<dbReference type="AlphaFoldDB" id="A0A6G9YQR9"/>